<dbReference type="NCBIfam" id="TIGR01419">
    <property type="entry name" value="nitro_reg_IIA"/>
    <property type="match status" value="1"/>
</dbReference>
<dbReference type="InterPro" id="IPR006320">
    <property type="entry name" value="PTS_Nitro_regul"/>
</dbReference>
<protein>
    <submittedName>
        <fullName evidence="4">Transcriptional regulator</fullName>
    </submittedName>
</protein>
<dbReference type="PANTHER" id="PTHR47738:SF1">
    <property type="entry name" value="NITROGEN REGULATORY PROTEIN"/>
    <property type="match status" value="1"/>
</dbReference>
<dbReference type="CDD" id="cd00211">
    <property type="entry name" value="PTS_IIA_fru"/>
    <property type="match status" value="1"/>
</dbReference>
<comment type="caution">
    <text evidence="4">The sequence shown here is derived from an EMBL/GenBank/DDBJ whole genome shotgun (WGS) entry which is preliminary data.</text>
</comment>
<evidence type="ECO:0000256" key="2">
    <source>
        <dbReference type="ARBA" id="ARBA00022679"/>
    </source>
</evidence>
<dbReference type="InterPro" id="IPR016152">
    <property type="entry name" value="PTrfase/Anion_transptr"/>
</dbReference>
<dbReference type="PROSITE" id="PS51094">
    <property type="entry name" value="PTS_EIIA_TYPE_2"/>
    <property type="match status" value="1"/>
</dbReference>
<keyword evidence="5" id="KW-1185">Reference proteome</keyword>
<dbReference type="PANTHER" id="PTHR47738">
    <property type="entry name" value="PTS SYSTEM FRUCTOSE-LIKE EIIA COMPONENT-RELATED"/>
    <property type="match status" value="1"/>
</dbReference>
<organism evidence="4 5">
    <name type="scientific">Methyloceanibacter marginalis</name>
    <dbReference type="NCBI Taxonomy" id="1774971"/>
    <lineage>
        <taxon>Bacteria</taxon>
        <taxon>Pseudomonadati</taxon>
        <taxon>Pseudomonadota</taxon>
        <taxon>Alphaproteobacteria</taxon>
        <taxon>Hyphomicrobiales</taxon>
        <taxon>Hyphomicrobiaceae</taxon>
        <taxon>Methyloceanibacter</taxon>
    </lineage>
</organism>
<dbReference type="GO" id="GO:0030295">
    <property type="term" value="F:protein kinase activator activity"/>
    <property type="evidence" value="ECO:0007669"/>
    <property type="project" value="TreeGrafter"/>
</dbReference>
<dbReference type="OrthoDB" id="95460at2"/>
<keyword evidence="2" id="KW-0808">Transferase</keyword>
<accession>A0A1E3WE39</accession>
<reference evidence="4 5" key="1">
    <citation type="journal article" date="2016" name="Environ. Microbiol.">
        <title>New Methyloceanibacter diversity from North Sea sediments includes methanotroph containing solely the soluble methane monooxygenase.</title>
        <authorList>
            <person name="Vekeman B."/>
            <person name="Kerckhof F.M."/>
            <person name="Cremers G."/>
            <person name="de Vos P."/>
            <person name="Vandamme P."/>
            <person name="Boon N."/>
            <person name="Op den Camp H.J."/>
            <person name="Heylen K."/>
        </authorList>
    </citation>
    <scope>NUCLEOTIDE SEQUENCE [LARGE SCALE GENOMIC DNA]</scope>
    <source>
        <strain evidence="4 5">R-67177</strain>
    </source>
</reference>
<feature type="domain" description="PTS EIIA type-2" evidence="3">
    <location>
        <begin position="5"/>
        <end position="148"/>
    </location>
</feature>
<evidence type="ECO:0000256" key="1">
    <source>
        <dbReference type="ARBA" id="ARBA00004496"/>
    </source>
</evidence>
<evidence type="ECO:0000259" key="3">
    <source>
        <dbReference type="PROSITE" id="PS51094"/>
    </source>
</evidence>
<dbReference type="InterPro" id="IPR002178">
    <property type="entry name" value="PTS_EIIA_type-2_dom"/>
</dbReference>
<proteinExistence type="predicted"/>
<dbReference type="PROSITE" id="PS00372">
    <property type="entry name" value="PTS_EIIA_TYPE_2_HIS"/>
    <property type="match status" value="1"/>
</dbReference>
<dbReference type="FunFam" id="3.40.930.10:FF:000009">
    <property type="entry name" value="PTS system, fructose specific IIABC component"/>
    <property type="match status" value="1"/>
</dbReference>
<evidence type="ECO:0000313" key="4">
    <source>
        <dbReference type="EMBL" id="ODS04074.1"/>
    </source>
</evidence>
<dbReference type="AlphaFoldDB" id="A0A1E3WE39"/>
<dbReference type="SUPFAM" id="SSF55804">
    <property type="entry name" value="Phoshotransferase/anion transport protein"/>
    <property type="match status" value="1"/>
</dbReference>
<dbReference type="GO" id="GO:0008982">
    <property type="term" value="F:protein-N(PI)-phosphohistidine-sugar phosphotransferase activity"/>
    <property type="evidence" value="ECO:0007669"/>
    <property type="project" value="InterPro"/>
</dbReference>
<dbReference type="GO" id="GO:0005737">
    <property type="term" value="C:cytoplasm"/>
    <property type="evidence" value="ECO:0007669"/>
    <property type="project" value="UniProtKB-SubCell"/>
</dbReference>
<sequence length="155" mass="16376">MHLGDLIAPEAVKPSLKVKNKKQLLTELAACASRSCGLQERDIFDVLLQRERLGSTGLGQGVAIPHGKMAGLKQIVGVFARLADPVDFDAADGEPVDIVFLLLAPEGAGADHLKALARISRLLREGSAVEKLRASKDASALYAVLTQEEASSHAA</sequence>
<dbReference type="Pfam" id="PF00359">
    <property type="entry name" value="PTS_EIIA_2"/>
    <property type="match status" value="1"/>
</dbReference>
<evidence type="ECO:0000313" key="5">
    <source>
        <dbReference type="Proteomes" id="UP000095042"/>
    </source>
</evidence>
<dbReference type="EMBL" id="LPWD01000020">
    <property type="protein sequence ID" value="ODS04074.1"/>
    <property type="molecule type" value="Genomic_DNA"/>
</dbReference>
<dbReference type="InterPro" id="IPR051541">
    <property type="entry name" value="PTS_SugarTrans_NitroReg"/>
</dbReference>
<comment type="subcellular location">
    <subcellularLocation>
        <location evidence="1">Cytoplasm</location>
    </subcellularLocation>
</comment>
<dbReference type="GO" id="GO:0009401">
    <property type="term" value="P:phosphoenolpyruvate-dependent sugar phosphotransferase system"/>
    <property type="evidence" value="ECO:0007669"/>
    <property type="project" value="InterPro"/>
</dbReference>
<dbReference type="Proteomes" id="UP000095042">
    <property type="component" value="Unassembled WGS sequence"/>
</dbReference>
<name>A0A1E3WE39_9HYPH</name>
<gene>
    <name evidence="4" type="ORF">AUC71_05985</name>
</gene>
<dbReference type="Gene3D" id="3.40.930.10">
    <property type="entry name" value="Mannitol-specific EII, Chain A"/>
    <property type="match status" value="1"/>
</dbReference>
<dbReference type="RefSeq" id="WP_069622713.1">
    <property type="nucleotide sequence ID" value="NZ_LPWD01000020.1"/>
</dbReference>